<feature type="region of interest" description="Disordered" evidence="1">
    <location>
        <begin position="176"/>
        <end position="196"/>
    </location>
</feature>
<keyword evidence="3" id="KW-1185">Reference proteome</keyword>
<reference evidence="2" key="1">
    <citation type="submission" date="2023-04" db="EMBL/GenBank/DDBJ databases">
        <title>Phytophthora lilii NBRC 32176.</title>
        <authorList>
            <person name="Ichikawa N."/>
            <person name="Sato H."/>
            <person name="Tonouchi N."/>
        </authorList>
    </citation>
    <scope>NUCLEOTIDE SEQUENCE</scope>
    <source>
        <strain evidence="2">NBRC 32176</strain>
    </source>
</reference>
<evidence type="ECO:0000313" key="3">
    <source>
        <dbReference type="Proteomes" id="UP001165083"/>
    </source>
</evidence>
<gene>
    <name evidence="2" type="ORF">Plil01_000635100</name>
</gene>
<feature type="compositionally biased region" description="Polar residues" evidence="1">
    <location>
        <begin position="176"/>
        <end position="187"/>
    </location>
</feature>
<dbReference type="AlphaFoldDB" id="A0A9W6WTU4"/>
<feature type="region of interest" description="Disordered" evidence="1">
    <location>
        <begin position="91"/>
        <end position="141"/>
    </location>
</feature>
<organism evidence="2 3">
    <name type="scientific">Phytophthora lilii</name>
    <dbReference type="NCBI Taxonomy" id="2077276"/>
    <lineage>
        <taxon>Eukaryota</taxon>
        <taxon>Sar</taxon>
        <taxon>Stramenopiles</taxon>
        <taxon>Oomycota</taxon>
        <taxon>Peronosporomycetes</taxon>
        <taxon>Peronosporales</taxon>
        <taxon>Peronosporaceae</taxon>
        <taxon>Phytophthora</taxon>
    </lineage>
</organism>
<dbReference type="Proteomes" id="UP001165083">
    <property type="component" value="Unassembled WGS sequence"/>
</dbReference>
<protein>
    <submittedName>
        <fullName evidence="2">Unnamed protein product</fullName>
    </submittedName>
</protein>
<proteinExistence type="predicted"/>
<name>A0A9W6WTU4_9STRA</name>
<accession>A0A9W6WTU4</accession>
<evidence type="ECO:0000256" key="1">
    <source>
        <dbReference type="SAM" id="MobiDB-lite"/>
    </source>
</evidence>
<comment type="caution">
    <text evidence="2">The sequence shown here is derived from an EMBL/GenBank/DDBJ whole genome shotgun (WGS) entry which is preliminary data.</text>
</comment>
<sequence length="260" mass="28912">MVLEFSAPFPVGLALRVIHVCLSRSSKVCEELESRHVKRVSEIWEQCPASGSPLLARLVHRFAMEWSNSRFQPPSTQSSFLQQQSLRPARPRYWYGNGDEDDAQETQHPDTMLQPSRYADDSALATPPSLPSLKTEISNNENGGTLLQSFSSLGMPQLEEATEFQPFFSAQNNGLSDNAFLQPTQQHPPALVPEQPQQTDQLQSQFSPQFGQFPSGMASYYAPTVPPAPSPPLAATRSSVDYFHEGMKTLKGHFNLQGVY</sequence>
<evidence type="ECO:0000313" key="2">
    <source>
        <dbReference type="EMBL" id="GMF17414.1"/>
    </source>
</evidence>
<dbReference type="EMBL" id="BSXW01000282">
    <property type="protein sequence ID" value="GMF17414.1"/>
    <property type="molecule type" value="Genomic_DNA"/>
</dbReference>